<evidence type="ECO:0000313" key="2">
    <source>
        <dbReference type="Proteomes" id="UP000471147"/>
    </source>
</evidence>
<keyword evidence="2" id="KW-1185">Reference proteome</keyword>
<dbReference type="RefSeq" id="WP_160352324.1">
    <property type="nucleotide sequence ID" value="NZ_SDWJ01000001.1"/>
</dbReference>
<evidence type="ECO:0000313" key="1">
    <source>
        <dbReference type="EMBL" id="MVZ96326.1"/>
    </source>
</evidence>
<dbReference type="AlphaFoldDB" id="A0A6I4LW76"/>
<dbReference type="OrthoDB" id="7595500at2"/>
<dbReference type="Proteomes" id="UP000471147">
    <property type="component" value="Unassembled WGS sequence"/>
</dbReference>
<reference evidence="1 2" key="1">
    <citation type="submission" date="2019-01" db="EMBL/GenBank/DDBJ databases">
        <title>Sphingorhabdus lacus sp.nov., isolated from an oligotrophic freshwater lake.</title>
        <authorList>
            <person name="Park M."/>
        </authorList>
    </citation>
    <scope>NUCLEOTIDE SEQUENCE [LARGE SCALE GENOMIC DNA]</scope>
    <source>
        <strain evidence="1 2">IMCC26285</strain>
    </source>
</reference>
<gene>
    <name evidence="1" type="ORF">EUU23_01250</name>
</gene>
<organism evidence="1 2">
    <name type="scientific">Sphingorhabdus profundilacus</name>
    <dbReference type="NCBI Taxonomy" id="2509718"/>
    <lineage>
        <taxon>Bacteria</taxon>
        <taxon>Pseudomonadati</taxon>
        <taxon>Pseudomonadota</taxon>
        <taxon>Alphaproteobacteria</taxon>
        <taxon>Sphingomonadales</taxon>
        <taxon>Sphingomonadaceae</taxon>
        <taxon>Sphingorhabdus</taxon>
    </lineage>
</organism>
<sequence length="234" mass="26501">MMIDDDGVFWTAIEAPHGVAMISQSCDIIRDLEVRPYVQVAGLVPATDAEVARAIRQETPSRIYLESLDGKSLLIDLDLTATVHKTVVATWQRTSGCNSDGETRKLAKGLARHRQRFAFPDDFNDLIAPIRKWIESKRSKQSPHGNFVRALHEVRAHCDNWETPTELTFLAIVNDIPEPEELAHWEEAAKTLETKAQHDDYPAAEFKIVTYDSISAREYRESDRLDWDGLSDSP</sequence>
<name>A0A6I4LW76_9SPHN</name>
<protein>
    <submittedName>
        <fullName evidence="1">Uncharacterized protein</fullName>
    </submittedName>
</protein>
<proteinExistence type="predicted"/>
<accession>A0A6I4LW76</accession>
<comment type="caution">
    <text evidence="1">The sequence shown here is derived from an EMBL/GenBank/DDBJ whole genome shotgun (WGS) entry which is preliminary data.</text>
</comment>
<dbReference type="EMBL" id="SDWJ01000001">
    <property type="protein sequence ID" value="MVZ96326.1"/>
    <property type="molecule type" value="Genomic_DNA"/>
</dbReference>